<comment type="caution">
    <text evidence="2">The sequence shown here is derived from an EMBL/GenBank/DDBJ whole genome shotgun (WGS) entry which is preliminary data.</text>
</comment>
<gene>
    <name evidence="2" type="ORF">COB67_00205</name>
</gene>
<dbReference type="AlphaFoldDB" id="A0A2A4TC33"/>
<sequence length="85" mass="9993">MQLLKMFIMKNSFKSPIAARFVTLAHQIENGVNKIEKNIHRQANRNDIDELLEKNKKLLKLIEHNQKLVDILFKNEKKLIQAKGK</sequence>
<accession>A0A2A4TC33</accession>
<feature type="coiled-coil region" evidence="1">
    <location>
        <begin position="41"/>
        <end position="68"/>
    </location>
</feature>
<evidence type="ECO:0000256" key="1">
    <source>
        <dbReference type="SAM" id="Coils"/>
    </source>
</evidence>
<keyword evidence="1" id="KW-0175">Coiled coil</keyword>
<protein>
    <submittedName>
        <fullName evidence="2">Uncharacterized protein</fullName>
    </submittedName>
</protein>
<proteinExistence type="predicted"/>
<dbReference type="EMBL" id="NVSR01000001">
    <property type="protein sequence ID" value="PCI30911.1"/>
    <property type="molecule type" value="Genomic_DNA"/>
</dbReference>
<reference evidence="3" key="1">
    <citation type="submission" date="2017-08" db="EMBL/GenBank/DDBJ databases">
        <title>A dynamic microbial community with high functional redundancy inhabits the cold, oxic subseafloor aquifer.</title>
        <authorList>
            <person name="Tully B.J."/>
            <person name="Wheat C.G."/>
            <person name="Glazer B.T."/>
            <person name="Huber J.A."/>
        </authorList>
    </citation>
    <scope>NUCLEOTIDE SEQUENCE [LARGE SCALE GENOMIC DNA]</scope>
</reference>
<evidence type="ECO:0000313" key="3">
    <source>
        <dbReference type="Proteomes" id="UP000218113"/>
    </source>
</evidence>
<evidence type="ECO:0000313" key="2">
    <source>
        <dbReference type="EMBL" id="PCI30911.1"/>
    </source>
</evidence>
<organism evidence="2 3">
    <name type="scientific">SAR324 cluster bacterium</name>
    <dbReference type="NCBI Taxonomy" id="2024889"/>
    <lineage>
        <taxon>Bacteria</taxon>
        <taxon>Deltaproteobacteria</taxon>
        <taxon>SAR324 cluster</taxon>
    </lineage>
</organism>
<name>A0A2A4TC33_9DELT</name>
<dbReference type="Proteomes" id="UP000218113">
    <property type="component" value="Unassembled WGS sequence"/>
</dbReference>